<dbReference type="EMBL" id="CP095353">
    <property type="protein sequence ID" value="XAG67540.1"/>
    <property type="molecule type" value="Genomic_DNA"/>
</dbReference>
<dbReference type="PROSITE" id="PS51186">
    <property type="entry name" value="GNAT"/>
    <property type="match status" value="1"/>
</dbReference>
<dbReference type="GO" id="GO:0016747">
    <property type="term" value="F:acyltransferase activity, transferring groups other than amino-acyl groups"/>
    <property type="evidence" value="ECO:0007669"/>
    <property type="project" value="InterPro"/>
</dbReference>
<dbReference type="Gene3D" id="3.40.630.30">
    <property type="match status" value="1"/>
</dbReference>
<evidence type="ECO:0000259" key="1">
    <source>
        <dbReference type="PROSITE" id="PS51186"/>
    </source>
</evidence>
<proteinExistence type="predicted"/>
<dbReference type="CDD" id="cd04301">
    <property type="entry name" value="NAT_SF"/>
    <property type="match status" value="1"/>
</dbReference>
<dbReference type="Pfam" id="PF00583">
    <property type="entry name" value="Acetyltransf_1"/>
    <property type="match status" value="1"/>
</dbReference>
<dbReference type="AlphaFoldDB" id="A0AAU6U0F2"/>
<evidence type="ECO:0000313" key="2">
    <source>
        <dbReference type="EMBL" id="XAG67540.1"/>
    </source>
</evidence>
<sequence>MDIELADVPKSEFEGVFTAIKQGIYPYVESLFGWDDEFQRERLSRVYQPQWFSWILQGGERVGLLCCKPYDNTLHVHLLIIFLQYQGRQLGSAVMERLHREAEREGKSRVTLSSFTGNQGALRFYERLGYKVVESDQEFISLSRPLFREY</sequence>
<feature type="domain" description="N-acetyltransferase" evidence="1">
    <location>
        <begin position="11"/>
        <end position="150"/>
    </location>
</feature>
<accession>A0AAU6U0F2</accession>
<organism evidence="2">
    <name type="scientific">bacterium 19CA06SA08-2</name>
    <dbReference type="NCBI Taxonomy" id="2920658"/>
    <lineage>
        <taxon>Bacteria</taxon>
    </lineage>
</organism>
<dbReference type="InterPro" id="IPR016181">
    <property type="entry name" value="Acyl_CoA_acyltransferase"/>
</dbReference>
<dbReference type="SUPFAM" id="SSF55729">
    <property type="entry name" value="Acyl-CoA N-acyltransferases (Nat)"/>
    <property type="match status" value="1"/>
</dbReference>
<reference evidence="2" key="1">
    <citation type="submission" date="2022-03" db="EMBL/GenBank/DDBJ databases">
        <title>Sea Food Isolates.</title>
        <authorList>
            <person name="Li c."/>
        </authorList>
    </citation>
    <scope>NUCLEOTIDE SEQUENCE</scope>
    <source>
        <strain evidence="2">19CA06SA08-2</strain>
    </source>
</reference>
<dbReference type="InterPro" id="IPR000182">
    <property type="entry name" value="GNAT_dom"/>
</dbReference>
<gene>
    <name evidence="2" type="ORF">MRM75_12745</name>
</gene>
<name>A0AAU6U0F2_UNCXX</name>
<protein>
    <submittedName>
        <fullName evidence="2">GNAT family N-acetyltransferase</fullName>
    </submittedName>
</protein>